<evidence type="ECO:0000313" key="1">
    <source>
        <dbReference type="EMBL" id="KAI9901114.1"/>
    </source>
</evidence>
<organism evidence="1 2">
    <name type="scientific">Trichothecium roseum</name>
    <dbReference type="NCBI Taxonomy" id="47278"/>
    <lineage>
        <taxon>Eukaryota</taxon>
        <taxon>Fungi</taxon>
        <taxon>Dikarya</taxon>
        <taxon>Ascomycota</taxon>
        <taxon>Pezizomycotina</taxon>
        <taxon>Sordariomycetes</taxon>
        <taxon>Hypocreomycetidae</taxon>
        <taxon>Hypocreales</taxon>
        <taxon>Hypocreales incertae sedis</taxon>
        <taxon>Trichothecium</taxon>
    </lineage>
</organism>
<comment type="caution">
    <text evidence="1">The sequence shown here is derived from an EMBL/GenBank/DDBJ whole genome shotgun (WGS) entry which is preliminary data.</text>
</comment>
<reference evidence="1" key="1">
    <citation type="submission" date="2022-10" db="EMBL/GenBank/DDBJ databases">
        <title>Complete Genome of Trichothecium roseum strain YXFP-22015, a Plant Pathogen Isolated from Citrus.</title>
        <authorList>
            <person name="Wang Y."/>
            <person name="Zhu L."/>
        </authorList>
    </citation>
    <scope>NUCLEOTIDE SEQUENCE</scope>
    <source>
        <strain evidence="1">YXFP-22015</strain>
    </source>
</reference>
<keyword evidence="2" id="KW-1185">Reference proteome</keyword>
<dbReference type="Proteomes" id="UP001163324">
    <property type="component" value="Chromosome 3"/>
</dbReference>
<accession>A0ACC0V5W3</accession>
<name>A0ACC0V5W3_9HYPO</name>
<proteinExistence type="predicted"/>
<protein>
    <submittedName>
        <fullName evidence="1">Uncharacterized protein</fullName>
    </submittedName>
</protein>
<gene>
    <name evidence="1" type="ORF">N3K66_002931</name>
</gene>
<evidence type="ECO:0000313" key="2">
    <source>
        <dbReference type="Proteomes" id="UP001163324"/>
    </source>
</evidence>
<sequence>MKVIVTGATGTAGRGIVKACLEDDRITEVIILTRRAVSGSVESHPKVQVVMHHDFSQYPDNLMDKLAGAEACLWAIGGTVTQFNGDKEACRRVGVTYTMAAARAMQARLASHLPATQGKFRFVFCSGKFSEWNRTKPLFFMADSRRIKGEIEQELCGLGDAHAANFQMIGGLYQGIGTDQLGRAMVRLAVEGYKDRIVPNETLIKLGSAKKIKSARSSQQS</sequence>
<dbReference type="EMBL" id="CM047942">
    <property type="protein sequence ID" value="KAI9901114.1"/>
    <property type="molecule type" value="Genomic_DNA"/>
</dbReference>